<dbReference type="PIRSF" id="PIRSF022536">
    <property type="entry name" value="A612L_SET"/>
    <property type="match status" value="1"/>
</dbReference>
<dbReference type="InterPro" id="IPR046341">
    <property type="entry name" value="SET_dom_sf"/>
</dbReference>
<dbReference type="EMBL" id="SIHI01000049">
    <property type="protein sequence ID" value="TWT40721.1"/>
    <property type="molecule type" value="Genomic_DNA"/>
</dbReference>
<dbReference type="Pfam" id="PF00856">
    <property type="entry name" value="SET"/>
    <property type="match status" value="1"/>
</dbReference>
<dbReference type="PANTHER" id="PTHR12197:SF251">
    <property type="entry name" value="EG:BACR7C10.4 PROTEIN"/>
    <property type="match status" value="1"/>
</dbReference>
<dbReference type="InterPro" id="IPR050869">
    <property type="entry name" value="H3K4_H4K5_MeTrfase"/>
</dbReference>
<dbReference type="RefSeq" id="WP_146512209.1">
    <property type="nucleotide sequence ID" value="NZ_SIHI01000049.1"/>
</dbReference>
<evidence type="ECO:0000313" key="2">
    <source>
        <dbReference type="EMBL" id="TWT40721.1"/>
    </source>
</evidence>
<keyword evidence="3" id="KW-1185">Reference proteome</keyword>
<accession>A0A5C5VSI7</accession>
<dbReference type="SMART" id="SM00317">
    <property type="entry name" value="SET"/>
    <property type="match status" value="1"/>
</dbReference>
<feature type="domain" description="SET" evidence="1">
    <location>
        <begin position="9"/>
        <end position="112"/>
    </location>
</feature>
<evidence type="ECO:0000313" key="3">
    <source>
        <dbReference type="Proteomes" id="UP000317243"/>
    </source>
</evidence>
<dbReference type="PANTHER" id="PTHR12197">
    <property type="entry name" value="HISTONE-LYSINE N-METHYLTRANSFERASE SMYD"/>
    <property type="match status" value="1"/>
</dbReference>
<dbReference type="PROSITE" id="PS50280">
    <property type="entry name" value="SET"/>
    <property type="match status" value="1"/>
</dbReference>
<dbReference type="GO" id="GO:0062122">
    <property type="term" value="F:histone H3K37 methyltransferase activity"/>
    <property type="evidence" value="ECO:0007669"/>
    <property type="project" value="InterPro"/>
</dbReference>
<dbReference type="CDD" id="cd10540">
    <property type="entry name" value="SET_SpSet7-like"/>
    <property type="match status" value="1"/>
</dbReference>
<dbReference type="InterPro" id="IPR001214">
    <property type="entry name" value="SET_dom"/>
</dbReference>
<name>A0A5C5VSI7_9PLAN</name>
<dbReference type="InterPro" id="IPR009207">
    <property type="entry name" value="SET7_MeTrfase"/>
</dbReference>
<proteinExistence type="predicted"/>
<organism evidence="2 3">
    <name type="scientific">Thalassoglobus neptunius</name>
    <dbReference type="NCBI Taxonomy" id="1938619"/>
    <lineage>
        <taxon>Bacteria</taxon>
        <taxon>Pseudomonadati</taxon>
        <taxon>Planctomycetota</taxon>
        <taxon>Planctomycetia</taxon>
        <taxon>Planctomycetales</taxon>
        <taxon>Planctomycetaceae</taxon>
        <taxon>Thalassoglobus</taxon>
    </lineage>
</organism>
<dbReference type="AlphaFoldDB" id="A0A5C5VSI7"/>
<sequence>MATRFEHSTLVEIKKSPKRGRGVFAKQPIKKGEVIECVPVLIVTWDEIADSELADYAFTLTEKKVGIALGYGSMYNHSYKPNARYDDEGRQTKVFSAIKNIKKGEEITVNYNGDPENQEEVDFDVV</sequence>
<reference evidence="2 3" key="1">
    <citation type="submission" date="2019-02" db="EMBL/GenBank/DDBJ databases">
        <title>Deep-cultivation of Planctomycetes and their phenomic and genomic characterization uncovers novel biology.</title>
        <authorList>
            <person name="Wiegand S."/>
            <person name="Jogler M."/>
            <person name="Boedeker C."/>
            <person name="Pinto D."/>
            <person name="Vollmers J."/>
            <person name="Rivas-Marin E."/>
            <person name="Kohn T."/>
            <person name="Peeters S.H."/>
            <person name="Heuer A."/>
            <person name="Rast P."/>
            <person name="Oberbeckmann S."/>
            <person name="Bunk B."/>
            <person name="Jeske O."/>
            <person name="Meyerdierks A."/>
            <person name="Storesund J.E."/>
            <person name="Kallscheuer N."/>
            <person name="Luecker S."/>
            <person name="Lage O.M."/>
            <person name="Pohl T."/>
            <person name="Merkel B.J."/>
            <person name="Hornburger P."/>
            <person name="Mueller R.-W."/>
            <person name="Bruemmer F."/>
            <person name="Labrenz M."/>
            <person name="Spormann A.M."/>
            <person name="Op Den Camp H."/>
            <person name="Overmann J."/>
            <person name="Amann R."/>
            <person name="Jetten M.S.M."/>
            <person name="Mascher T."/>
            <person name="Medema M.H."/>
            <person name="Devos D.P."/>
            <person name="Kaster A.-K."/>
            <person name="Ovreas L."/>
            <person name="Rohde M."/>
            <person name="Galperin M.Y."/>
            <person name="Jogler C."/>
        </authorList>
    </citation>
    <scope>NUCLEOTIDE SEQUENCE [LARGE SCALE GENOMIC DNA]</scope>
    <source>
        <strain evidence="2 3">KOR42</strain>
    </source>
</reference>
<comment type="caution">
    <text evidence="2">The sequence shown here is derived from an EMBL/GenBank/DDBJ whole genome shotgun (WGS) entry which is preliminary data.</text>
</comment>
<dbReference type="Gene3D" id="2.170.270.10">
    <property type="entry name" value="SET domain"/>
    <property type="match status" value="1"/>
</dbReference>
<dbReference type="OrthoDB" id="279507at2"/>
<dbReference type="SUPFAM" id="SSF82199">
    <property type="entry name" value="SET domain"/>
    <property type="match status" value="1"/>
</dbReference>
<gene>
    <name evidence="2" type="ORF">KOR42_48960</name>
</gene>
<dbReference type="Proteomes" id="UP000317243">
    <property type="component" value="Unassembled WGS sequence"/>
</dbReference>
<evidence type="ECO:0000259" key="1">
    <source>
        <dbReference type="PROSITE" id="PS50280"/>
    </source>
</evidence>
<protein>
    <submittedName>
        <fullName evidence="2">SET domain protein</fullName>
    </submittedName>
</protein>